<dbReference type="EMBL" id="LXQA010552964">
    <property type="protein sequence ID" value="MCI58861.1"/>
    <property type="molecule type" value="Genomic_DNA"/>
</dbReference>
<sequence>MRFGIFKESLLPNSTKEALMAKSLI</sequence>
<proteinExistence type="predicted"/>
<reference evidence="1 2" key="1">
    <citation type="journal article" date="2018" name="Front. Plant Sci.">
        <title>Red Clover (Trifolium pratense) and Zigzag Clover (T. medium) - A Picture of Genomic Similarities and Differences.</title>
        <authorList>
            <person name="Dluhosova J."/>
            <person name="Istvanek J."/>
            <person name="Nedelnik J."/>
            <person name="Repkova J."/>
        </authorList>
    </citation>
    <scope>NUCLEOTIDE SEQUENCE [LARGE SCALE GENOMIC DNA]</scope>
    <source>
        <strain evidence="2">cv. 10/8</strain>
        <tissue evidence="1">Leaf</tissue>
    </source>
</reference>
<feature type="non-terminal residue" evidence="1">
    <location>
        <position position="25"/>
    </location>
</feature>
<comment type="caution">
    <text evidence="1">The sequence shown here is derived from an EMBL/GenBank/DDBJ whole genome shotgun (WGS) entry which is preliminary data.</text>
</comment>
<keyword evidence="2" id="KW-1185">Reference proteome</keyword>
<organism evidence="1 2">
    <name type="scientific">Trifolium medium</name>
    <dbReference type="NCBI Taxonomy" id="97028"/>
    <lineage>
        <taxon>Eukaryota</taxon>
        <taxon>Viridiplantae</taxon>
        <taxon>Streptophyta</taxon>
        <taxon>Embryophyta</taxon>
        <taxon>Tracheophyta</taxon>
        <taxon>Spermatophyta</taxon>
        <taxon>Magnoliopsida</taxon>
        <taxon>eudicotyledons</taxon>
        <taxon>Gunneridae</taxon>
        <taxon>Pentapetalae</taxon>
        <taxon>rosids</taxon>
        <taxon>fabids</taxon>
        <taxon>Fabales</taxon>
        <taxon>Fabaceae</taxon>
        <taxon>Papilionoideae</taxon>
        <taxon>50 kb inversion clade</taxon>
        <taxon>NPAAA clade</taxon>
        <taxon>Hologalegina</taxon>
        <taxon>IRL clade</taxon>
        <taxon>Trifolieae</taxon>
        <taxon>Trifolium</taxon>
    </lineage>
</organism>
<evidence type="ECO:0000313" key="1">
    <source>
        <dbReference type="EMBL" id="MCI58861.1"/>
    </source>
</evidence>
<evidence type="ECO:0000313" key="2">
    <source>
        <dbReference type="Proteomes" id="UP000265520"/>
    </source>
</evidence>
<dbReference type="AlphaFoldDB" id="A0A392TCJ6"/>
<dbReference type="Proteomes" id="UP000265520">
    <property type="component" value="Unassembled WGS sequence"/>
</dbReference>
<name>A0A392TCJ6_9FABA</name>
<accession>A0A392TCJ6</accession>
<protein>
    <submittedName>
        <fullName evidence="1">Uncharacterized protein</fullName>
    </submittedName>
</protein>